<evidence type="ECO:0000256" key="7">
    <source>
        <dbReference type="ARBA" id="ARBA00022741"/>
    </source>
</evidence>
<dbReference type="GeneID" id="36589598"/>
<dbReference type="FunCoup" id="A0A2J6SPQ1">
    <property type="interactions" value="757"/>
</dbReference>
<evidence type="ECO:0000256" key="3">
    <source>
        <dbReference type="ARBA" id="ARBA00012980"/>
    </source>
</evidence>
<dbReference type="Gene3D" id="3.40.50.300">
    <property type="entry name" value="P-loop containing nucleotide triphosphate hydrolases"/>
    <property type="match status" value="1"/>
</dbReference>
<dbReference type="EMBL" id="KZ613895">
    <property type="protein sequence ID" value="PMD52768.1"/>
    <property type="molecule type" value="Genomic_DNA"/>
</dbReference>
<comment type="pathway">
    <text evidence="1">Pyrimidine metabolism; dTTP biosynthesis.</text>
</comment>
<evidence type="ECO:0000259" key="10">
    <source>
        <dbReference type="Pfam" id="PF02223"/>
    </source>
</evidence>
<keyword evidence="8" id="KW-0418">Kinase</keyword>
<dbReference type="GO" id="GO:0006227">
    <property type="term" value="P:dUDP biosynthetic process"/>
    <property type="evidence" value="ECO:0007669"/>
    <property type="project" value="TreeGrafter"/>
</dbReference>
<dbReference type="CDD" id="cd01672">
    <property type="entry name" value="TMPK"/>
    <property type="match status" value="1"/>
</dbReference>
<dbReference type="HAMAP" id="MF_00165">
    <property type="entry name" value="Thymidylate_kinase"/>
    <property type="match status" value="1"/>
</dbReference>
<evidence type="ECO:0000256" key="1">
    <source>
        <dbReference type="ARBA" id="ARBA00004992"/>
    </source>
</evidence>
<dbReference type="SUPFAM" id="SSF52540">
    <property type="entry name" value="P-loop containing nucleoside triphosphate hydrolases"/>
    <property type="match status" value="1"/>
</dbReference>
<dbReference type="RefSeq" id="XP_024729672.1">
    <property type="nucleotide sequence ID" value="XM_024881521.1"/>
</dbReference>
<proteinExistence type="inferred from homology"/>
<dbReference type="GO" id="GO:0005829">
    <property type="term" value="C:cytosol"/>
    <property type="evidence" value="ECO:0007669"/>
    <property type="project" value="TreeGrafter"/>
</dbReference>
<evidence type="ECO:0000256" key="9">
    <source>
        <dbReference type="ARBA" id="ARBA00022840"/>
    </source>
</evidence>
<keyword evidence="7" id="KW-0547">Nucleotide-binding</keyword>
<dbReference type="OrthoDB" id="425602at2759"/>
<dbReference type="InterPro" id="IPR018095">
    <property type="entry name" value="Thymidylate_kin_CS"/>
</dbReference>
<dbReference type="InterPro" id="IPR027417">
    <property type="entry name" value="P-loop_NTPase"/>
</dbReference>
<evidence type="ECO:0000256" key="8">
    <source>
        <dbReference type="ARBA" id="ARBA00022777"/>
    </source>
</evidence>
<dbReference type="PANTHER" id="PTHR10344">
    <property type="entry name" value="THYMIDYLATE KINASE"/>
    <property type="match status" value="1"/>
</dbReference>
<dbReference type="GO" id="GO:0006233">
    <property type="term" value="P:dTDP biosynthetic process"/>
    <property type="evidence" value="ECO:0007669"/>
    <property type="project" value="InterPro"/>
</dbReference>
<dbReference type="Proteomes" id="UP000235371">
    <property type="component" value="Unassembled WGS sequence"/>
</dbReference>
<evidence type="ECO:0000313" key="11">
    <source>
        <dbReference type="EMBL" id="PMD52768.1"/>
    </source>
</evidence>
<dbReference type="GO" id="GO:0005524">
    <property type="term" value="F:ATP binding"/>
    <property type="evidence" value="ECO:0007669"/>
    <property type="project" value="UniProtKB-KW"/>
</dbReference>
<dbReference type="PANTHER" id="PTHR10344:SF1">
    <property type="entry name" value="THYMIDYLATE KINASE"/>
    <property type="match status" value="1"/>
</dbReference>
<feature type="domain" description="Thymidylate kinase-like" evidence="10">
    <location>
        <begin position="26"/>
        <end position="204"/>
    </location>
</feature>
<dbReference type="PROSITE" id="PS01331">
    <property type="entry name" value="THYMIDYLATE_KINASE"/>
    <property type="match status" value="1"/>
</dbReference>
<dbReference type="GO" id="GO:0005634">
    <property type="term" value="C:nucleus"/>
    <property type="evidence" value="ECO:0007669"/>
    <property type="project" value="TreeGrafter"/>
</dbReference>
<keyword evidence="5" id="KW-0808">Transferase</keyword>
<evidence type="ECO:0000313" key="12">
    <source>
        <dbReference type="Proteomes" id="UP000235371"/>
    </source>
</evidence>
<dbReference type="Pfam" id="PF02223">
    <property type="entry name" value="Thymidylate_kin"/>
    <property type="match status" value="1"/>
</dbReference>
<evidence type="ECO:0000256" key="4">
    <source>
        <dbReference type="ARBA" id="ARBA00017144"/>
    </source>
</evidence>
<keyword evidence="9" id="KW-0067">ATP-binding</keyword>
<evidence type="ECO:0000256" key="2">
    <source>
        <dbReference type="ARBA" id="ARBA00009776"/>
    </source>
</evidence>
<dbReference type="GO" id="GO:0004550">
    <property type="term" value="F:nucleoside diphosphate kinase activity"/>
    <property type="evidence" value="ECO:0007669"/>
    <property type="project" value="TreeGrafter"/>
</dbReference>
<evidence type="ECO:0000256" key="5">
    <source>
        <dbReference type="ARBA" id="ARBA00022679"/>
    </source>
</evidence>
<accession>A0A2J6SPQ1</accession>
<dbReference type="InParanoid" id="A0A2J6SPQ1"/>
<evidence type="ECO:0000256" key="6">
    <source>
        <dbReference type="ARBA" id="ARBA00022727"/>
    </source>
</evidence>
<dbReference type="InterPro" id="IPR018094">
    <property type="entry name" value="Thymidylate_kinase"/>
</dbReference>
<dbReference type="GO" id="GO:0006235">
    <property type="term" value="P:dTTP biosynthetic process"/>
    <property type="evidence" value="ECO:0007669"/>
    <property type="project" value="TreeGrafter"/>
</dbReference>
<comment type="similarity">
    <text evidence="2">Belongs to the thymidylate kinase family.</text>
</comment>
<gene>
    <name evidence="11" type="ORF">K444DRAFT_619474</name>
</gene>
<dbReference type="GO" id="GO:0004798">
    <property type="term" value="F:dTMP kinase activity"/>
    <property type="evidence" value="ECO:0007669"/>
    <property type="project" value="UniProtKB-EC"/>
</dbReference>
<dbReference type="NCBIfam" id="TIGR00041">
    <property type="entry name" value="DTMP_kinase"/>
    <property type="match status" value="1"/>
</dbReference>
<reference evidence="11 12" key="1">
    <citation type="submission" date="2016-04" db="EMBL/GenBank/DDBJ databases">
        <title>A degradative enzymes factory behind the ericoid mycorrhizal symbiosis.</title>
        <authorList>
            <consortium name="DOE Joint Genome Institute"/>
            <person name="Martino E."/>
            <person name="Morin E."/>
            <person name="Grelet G."/>
            <person name="Kuo A."/>
            <person name="Kohler A."/>
            <person name="Daghino S."/>
            <person name="Barry K."/>
            <person name="Choi C."/>
            <person name="Cichocki N."/>
            <person name="Clum A."/>
            <person name="Copeland A."/>
            <person name="Hainaut M."/>
            <person name="Haridas S."/>
            <person name="Labutti K."/>
            <person name="Lindquist E."/>
            <person name="Lipzen A."/>
            <person name="Khouja H.-R."/>
            <person name="Murat C."/>
            <person name="Ohm R."/>
            <person name="Olson A."/>
            <person name="Spatafora J."/>
            <person name="Veneault-Fourrey C."/>
            <person name="Henrissat B."/>
            <person name="Grigoriev I."/>
            <person name="Martin F."/>
            <person name="Perotto S."/>
        </authorList>
    </citation>
    <scope>NUCLEOTIDE SEQUENCE [LARGE SCALE GENOMIC DNA]</scope>
    <source>
        <strain evidence="11 12">E</strain>
    </source>
</reference>
<keyword evidence="6" id="KW-0545">Nucleotide biosynthesis</keyword>
<keyword evidence="12" id="KW-1185">Reference proteome</keyword>
<sequence length="227" mass="26114">MSTLSEDPWPWKEPKTIGQRGAFIVIEGLDRAGKTTQVKRLCDKLYSQGHNIKTLRFPDRTSPIGKMIDSYLQSQTEMDDHVIHLLFSANRWEKAKWMEETLKKGCTIVCDRYYHSGMVYSAAKHNPNLSLDWARAPDVGLPKPDAVIFLDLEPEEAEKRGGYGDEKYEKKEMQQRVRELFYTFESDMKVVNAGESLEIVGDHILEKIEETLKDVLEGRSRVGKFEA</sequence>
<dbReference type="InterPro" id="IPR039430">
    <property type="entry name" value="Thymidylate_kin-like_dom"/>
</dbReference>
<dbReference type="AlphaFoldDB" id="A0A2J6SPQ1"/>
<dbReference type="EC" id="2.7.4.9" evidence="3"/>
<protein>
    <recommendedName>
        <fullName evidence="4">Thymidylate kinase</fullName>
        <ecNumber evidence="3">2.7.4.9</ecNumber>
    </recommendedName>
</protein>
<dbReference type="STRING" id="1095630.A0A2J6SPQ1"/>
<name>A0A2J6SPQ1_9HELO</name>
<organism evidence="11 12">
    <name type="scientific">Hyaloscypha bicolor E</name>
    <dbReference type="NCBI Taxonomy" id="1095630"/>
    <lineage>
        <taxon>Eukaryota</taxon>
        <taxon>Fungi</taxon>
        <taxon>Dikarya</taxon>
        <taxon>Ascomycota</taxon>
        <taxon>Pezizomycotina</taxon>
        <taxon>Leotiomycetes</taxon>
        <taxon>Helotiales</taxon>
        <taxon>Hyaloscyphaceae</taxon>
        <taxon>Hyaloscypha</taxon>
        <taxon>Hyaloscypha bicolor</taxon>
    </lineage>
</organism>
<dbReference type="FunFam" id="3.40.50.300:FF:000679">
    <property type="entry name" value="Thymidylate kinase"/>
    <property type="match status" value="1"/>
</dbReference>